<dbReference type="PATRIC" id="fig|1444770.3.peg.3064"/>
<organism evidence="2 3">
    <name type="scientific">Xylella taiwanensis</name>
    <dbReference type="NCBI Taxonomy" id="1444770"/>
    <lineage>
        <taxon>Bacteria</taxon>
        <taxon>Pseudomonadati</taxon>
        <taxon>Pseudomonadota</taxon>
        <taxon>Gammaproteobacteria</taxon>
        <taxon>Lysobacterales</taxon>
        <taxon>Lysobacteraceae</taxon>
        <taxon>Xylella</taxon>
    </lineage>
</organism>
<dbReference type="STRING" id="1444770.AF72_12935"/>
<feature type="region of interest" description="Disordered" evidence="1">
    <location>
        <begin position="1"/>
        <end position="22"/>
    </location>
</feature>
<sequence>MFWRIGDSQLRDTKPPSITAATVNPDRTRSLQTALPTPLGDGPVLTITPEAPRAASVDFIFHLEAGRLRHRHCSAVSTKDWATVLQRNKADQSMTLARMLTRRKAAAVWRLRNA</sequence>
<dbReference type="Proteomes" id="UP000020406">
    <property type="component" value="Unassembled WGS sequence"/>
</dbReference>
<name>Z9JH33_9GAMM</name>
<comment type="caution">
    <text evidence="2">The sequence shown here is derived from an EMBL/GenBank/DDBJ whole genome shotgun (WGS) entry which is preliminary data.</text>
</comment>
<gene>
    <name evidence="2" type="ORF">AF72_12935</name>
</gene>
<proteinExistence type="predicted"/>
<dbReference type="EMBL" id="JDSQ01000037">
    <property type="protein sequence ID" value="EWS77027.1"/>
    <property type="molecule type" value="Genomic_DNA"/>
</dbReference>
<reference evidence="2 3" key="1">
    <citation type="journal article" date="2014" name="Genome Announc.">
        <title>Draft Genome Sequence of Xylella fastidiosa Pear Leaf Scorch Strain in Taiwan.</title>
        <authorList>
            <person name="Su C.C."/>
            <person name="Deng W.L."/>
            <person name="Jan F.J."/>
            <person name="Chang C.J."/>
            <person name="Huang H."/>
            <person name="Chen J."/>
        </authorList>
    </citation>
    <scope>NUCLEOTIDE SEQUENCE [LARGE SCALE GENOMIC DNA]</scope>
    <source>
        <strain evidence="2 3">PLS229</strain>
    </source>
</reference>
<dbReference type="eggNOG" id="COG3772">
    <property type="taxonomic scope" value="Bacteria"/>
</dbReference>
<protein>
    <submittedName>
        <fullName evidence="2">Uncharacterized protein</fullName>
    </submittedName>
</protein>
<dbReference type="AlphaFoldDB" id="Z9JH33"/>
<dbReference type="KEGG" id="xtw:AB672_10865"/>
<evidence type="ECO:0000313" key="2">
    <source>
        <dbReference type="EMBL" id="EWS77027.1"/>
    </source>
</evidence>
<evidence type="ECO:0000313" key="3">
    <source>
        <dbReference type="Proteomes" id="UP000020406"/>
    </source>
</evidence>
<accession>Z9JH33</accession>
<evidence type="ECO:0000256" key="1">
    <source>
        <dbReference type="SAM" id="MobiDB-lite"/>
    </source>
</evidence>